<proteinExistence type="predicted"/>
<dbReference type="AntiFam" id="ANF00057">
    <property type="entry name" value="Translation of E. coli type CRISPR repeat"/>
</dbReference>
<feature type="compositionally biased region" description="Pro residues" evidence="1">
    <location>
        <begin position="254"/>
        <end position="269"/>
    </location>
</feature>
<feature type="compositionally biased region" description="Low complexity" evidence="1">
    <location>
        <begin position="13"/>
        <end position="22"/>
    </location>
</feature>
<keyword evidence="2" id="KW-0614">Plasmid</keyword>
<feature type="region of interest" description="Disordered" evidence="1">
    <location>
        <begin position="495"/>
        <end position="565"/>
    </location>
</feature>
<dbReference type="EMBL" id="CP009439">
    <property type="protein sequence ID" value="AIS02458.1"/>
    <property type="molecule type" value="Genomic_DNA"/>
</dbReference>
<geneLocation type="plasmid" evidence="2 3">
    <name>pSglau1</name>
</geneLocation>
<organism evidence="2 3">
    <name type="scientific">Streptomyces glaucescens</name>
    <dbReference type="NCBI Taxonomy" id="1907"/>
    <lineage>
        <taxon>Bacteria</taxon>
        <taxon>Bacillati</taxon>
        <taxon>Actinomycetota</taxon>
        <taxon>Actinomycetes</taxon>
        <taxon>Kitasatosporales</taxon>
        <taxon>Streptomycetaceae</taxon>
        <taxon>Streptomyces</taxon>
    </lineage>
</organism>
<accession>A0A089XER1</accession>
<feature type="compositionally biased region" description="Basic and acidic residues" evidence="1">
    <location>
        <begin position="210"/>
        <end position="221"/>
    </location>
</feature>
<gene>
    <name evidence="2" type="ORF">SGLAU_32630</name>
</gene>
<name>A0A089XER1_STRGA</name>
<sequence>MPRLLPAPAGMVPGSTPATACAPPAPRARGDGPGTQRYQKPPNDCSPRPRGWSRVPGRTEVHQVLLPAPAGMVPRTTSPHRSCRAPRARGDGPWVAAGRIPVHSCSPRPRGWSPPGTARNTSQPLLPAPAGMVRGDRCPRAVLPAAPRARGDGPWPLASSSSWMSCSPRPRGWSHRVAVGRSGYDLLPAPAGMVPTAGARSTCRSPAPRARGDGPDRRGFEETAQNCSPRPRGWSSDPAVRRAQGQLLPAPAGMVPPPQRAPLPPPRLLPAPAGMVPRAPARRSGADPAPLARGDGPSHTRDVAPSLVCSPRPRGWSPTPEEWRELLALLPAPAGMVPRAARARSAPGSAPRARGDGPEVWEARPKWMNCSPRPRGWSPAARRRARALPLLPAPAGMIPFASATAVADSSAPRARGDGPRQDQRPGQLVHCSPRPRGWSLLNLPADLHCLLLPAPAGSPSSISRPISIASCSPRPRGWSLGDARHHLPVRLLPAPAGMVPRREGSGESEGAAPRARGDGPLPGSVNDSATVCSPRPRGWSLVSSRPLRTSGLLPAPAGMVPWPSP</sequence>
<keyword evidence="3" id="KW-1185">Reference proteome</keyword>
<reference evidence="3" key="1">
    <citation type="journal article" date="2015" name="J. Biotechnol.">
        <title>Complete genome sequence of the actinobacterium Streptomyces glaucescens GLA.O (DSM 40922) consisting of a linear chromosome and one linear plasmid.</title>
        <authorList>
            <person name="Ortseifen V."/>
            <person name="Winkler A."/>
            <person name="Albersmeier A."/>
            <person name="Wendler S."/>
            <person name="Puhler A."/>
            <person name="Kalinowski J."/>
            <person name="Ruckert C."/>
        </authorList>
    </citation>
    <scope>NUCLEOTIDE SEQUENCE [LARGE SCALE GENOMIC DNA]</scope>
    <source>
        <strain evidence="3">DSM 40922 / GLA O</strain>
        <plasmid evidence="3">pSglau1</plasmid>
    </source>
</reference>
<feature type="compositionally biased region" description="Basic and acidic residues" evidence="1">
    <location>
        <begin position="414"/>
        <end position="423"/>
    </location>
</feature>
<protein>
    <submittedName>
        <fullName evidence="2">Putative secreted protein</fullName>
    </submittedName>
</protein>
<dbReference type="HOGENOM" id="CLU_482246_0_0_11"/>
<evidence type="ECO:0000256" key="1">
    <source>
        <dbReference type="SAM" id="MobiDB-lite"/>
    </source>
</evidence>
<evidence type="ECO:0000313" key="3">
    <source>
        <dbReference type="Proteomes" id="UP000029482"/>
    </source>
</evidence>
<dbReference type="KEGG" id="sgu:SGLAU_32630"/>
<evidence type="ECO:0000313" key="2">
    <source>
        <dbReference type="EMBL" id="AIS02458.1"/>
    </source>
</evidence>
<feature type="region of interest" description="Disordered" evidence="1">
    <location>
        <begin position="195"/>
        <end position="315"/>
    </location>
</feature>
<feature type="region of interest" description="Disordered" evidence="1">
    <location>
        <begin position="408"/>
        <end position="429"/>
    </location>
</feature>
<dbReference type="Proteomes" id="UP000029482">
    <property type="component" value="Plasmid pSglau1"/>
</dbReference>
<dbReference type="AlphaFoldDB" id="A0A089XER1"/>
<feature type="region of interest" description="Disordered" evidence="1">
    <location>
        <begin position="1"/>
        <end position="124"/>
    </location>
</feature>